<feature type="domain" description="HTH luxR-type" evidence="4">
    <location>
        <begin position="141"/>
        <end position="206"/>
    </location>
</feature>
<keyword evidence="1 3" id="KW-0597">Phosphoprotein</keyword>
<keyword evidence="2 6" id="KW-0238">DNA-binding</keyword>
<dbReference type="Gene3D" id="3.40.50.2300">
    <property type="match status" value="1"/>
</dbReference>
<sequence>MSRIYLIDDHAIMRDGLRVVLETAGHEVIGEAAGPTPALADLGRLLPDVVLLDLRLGQRSGLELLAELQKRGMQLRVIVLTMSDQPRHVAEALKLGAWGYLLKGSASSEVLQAVKSVAAGERFLSPQAAEFAASMLTSAGSPGDEDDLSPRERQILLMVAQGATSSAIGEALHLSPKSVDTYRSRLMKKLGLNDIAGLVKWALREGLISLDEG</sequence>
<evidence type="ECO:0000259" key="4">
    <source>
        <dbReference type="PROSITE" id="PS50043"/>
    </source>
</evidence>
<dbReference type="GO" id="GO:0003677">
    <property type="term" value="F:DNA binding"/>
    <property type="evidence" value="ECO:0007669"/>
    <property type="project" value="UniProtKB-KW"/>
</dbReference>
<dbReference type="SMART" id="SM00448">
    <property type="entry name" value="REC"/>
    <property type="match status" value="1"/>
</dbReference>
<keyword evidence="7" id="KW-1185">Reference proteome</keyword>
<dbReference type="InterPro" id="IPR039420">
    <property type="entry name" value="WalR-like"/>
</dbReference>
<dbReference type="SUPFAM" id="SSF46894">
    <property type="entry name" value="C-terminal effector domain of the bipartite response regulators"/>
    <property type="match status" value="1"/>
</dbReference>
<evidence type="ECO:0000256" key="1">
    <source>
        <dbReference type="ARBA" id="ARBA00022553"/>
    </source>
</evidence>
<accession>A0ABU1YP53</accession>
<dbReference type="InterPro" id="IPR000792">
    <property type="entry name" value="Tscrpt_reg_LuxR_C"/>
</dbReference>
<dbReference type="SUPFAM" id="SSF52172">
    <property type="entry name" value="CheY-like"/>
    <property type="match status" value="1"/>
</dbReference>
<dbReference type="EMBL" id="JAVDXU010000002">
    <property type="protein sequence ID" value="MDR7270640.1"/>
    <property type="molecule type" value="Genomic_DNA"/>
</dbReference>
<evidence type="ECO:0000256" key="3">
    <source>
        <dbReference type="PROSITE-ProRule" id="PRU00169"/>
    </source>
</evidence>
<evidence type="ECO:0000313" key="6">
    <source>
        <dbReference type="EMBL" id="MDR7270640.1"/>
    </source>
</evidence>
<proteinExistence type="predicted"/>
<dbReference type="PROSITE" id="PS00622">
    <property type="entry name" value="HTH_LUXR_1"/>
    <property type="match status" value="1"/>
</dbReference>
<protein>
    <submittedName>
        <fullName evidence="6">DNA-binding NarL/FixJ family response regulator</fullName>
    </submittedName>
</protein>
<feature type="modified residue" description="4-aspartylphosphate" evidence="3">
    <location>
        <position position="53"/>
    </location>
</feature>
<dbReference type="PROSITE" id="PS50110">
    <property type="entry name" value="RESPONSE_REGULATORY"/>
    <property type="match status" value="1"/>
</dbReference>
<dbReference type="SMART" id="SM00421">
    <property type="entry name" value="HTH_LUXR"/>
    <property type="match status" value="1"/>
</dbReference>
<dbReference type="PROSITE" id="PS50043">
    <property type="entry name" value="HTH_LUXR_2"/>
    <property type="match status" value="1"/>
</dbReference>
<dbReference type="Pfam" id="PF00072">
    <property type="entry name" value="Response_reg"/>
    <property type="match status" value="1"/>
</dbReference>
<evidence type="ECO:0000256" key="2">
    <source>
        <dbReference type="ARBA" id="ARBA00023125"/>
    </source>
</evidence>
<dbReference type="Proteomes" id="UP001180453">
    <property type="component" value="Unassembled WGS sequence"/>
</dbReference>
<reference evidence="6 7" key="1">
    <citation type="submission" date="2023-07" db="EMBL/GenBank/DDBJ databases">
        <title>Sorghum-associated microbial communities from plants grown in Nebraska, USA.</title>
        <authorList>
            <person name="Schachtman D."/>
        </authorList>
    </citation>
    <scope>NUCLEOTIDE SEQUENCE [LARGE SCALE GENOMIC DNA]</scope>
    <source>
        <strain evidence="6 7">BE314</strain>
    </source>
</reference>
<dbReference type="PRINTS" id="PR00038">
    <property type="entry name" value="HTHLUXR"/>
</dbReference>
<gene>
    <name evidence="6" type="ORF">J2X20_003298</name>
</gene>
<comment type="caution">
    <text evidence="6">The sequence shown here is derived from an EMBL/GenBank/DDBJ whole genome shotgun (WGS) entry which is preliminary data.</text>
</comment>
<feature type="domain" description="Response regulatory" evidence="5">
    <location>
        <begin position="3"/>
        <end position="118"/>
    </location>
</feature>
<evidence type="ECO:0000313" key="7">
    <source>
        <dbReference type="Proteomes" id="UP001180453"/>
    </source>
</evidence>
<dbReference type="Pfam" id="PF00196">
    <property type="entry name" value="GerE"/>
    <property type="match status" value="1"/>
</dbReference>
<dbReference type="PANTHER" id="PTHR43214:SF43">
    <property type="entry name" value="TWO-COMPONENT RESPONSE REGULATOR"/>
    <property type="match status" value="1"/>
</dbReference>
<dbReference type="RefSeq" id="WP_310266732.1">
    <property type="nucleotide sequence ID" value="NZ_JAVDXU010000002.1"/>
</dbReference>
<dbReference type="InterPro" id="IPR016032">
    <property type="entry name" value="Sig_transdc_resp-reg_C-effctor"/>
</dbReference>
<evidence type="ECO:0000259" key="5">
    <source>
        <dbReference type="PROSITE" id="PS50110"/>
    </source>
</evidence>
<name>A0ABU1YP53_ROSSA</name>
<dbReference type="InterPro" id="IPR058245">
    <property type="entry name" value="NreC/VraR/RcsB-like_REC"/>
</dbReference>
<dbReference type="PANTHER" id="PTHR43214">
    <property type="entry name" value="TWO-COMPONENT RESPONSE REGULATOR"/>
    <property type="match status" value="1"/>
</dbReference>
<dbReference type="InterPro" id="IPR001789">
    <property type="entry name" value="Sig_transdc_resp-reg_receiver"/>
</dbReference>
<dbReference type="CDD" id="cd17535">
    <property type="entry name" value="REC_NarL-like"/>
    <property type="match status" value="1"/>
</dbReference>
<dbReference type="CDD" id="cd06170">
    <property type="entry name" value="LuxR_C_like"/>
    <property type="match status" value="1"/>
</dbReference>
<organism evidence="6 7">
    <name type="scientific">Roseateles saccharophilus</name>
    <name type="common">Pseudomonas saccharophila</name>
    <dbReference type="NCBI Taxonomy" id="304"/>
    <lineage>
        <taxon>Bacteria</taxon>
        <taxon>Pseudomonadati</taxon>
        <taxon>Pseudomonadota</taxon>
        <taxon>Betaproteobacteria</taxon>
        <taxon>Burkholderiales</taxon>
        <taxon>Sphaerotilaceae</taxon>
        <taxon>Roseateles</taxon>
    </lineage>
</organism>
<dbReference type="InterPro" id="IPR011006">
    <property type="entry name" value="CheY-like_superfamily"/>
</dbReference>